<name>A0A0B8ZZK6_9SPHN</name>
<dbReference type="Gene3D" id="3.90.1010.10">
    <property type="match status" value="1"/>
</dbReference>
<sequence length="142" mass="14956">MTTRGLYTPDILGQAMVLAQYPWVPDAPYHGAARSRSCGSSIELSLRTDDTGAIEAVGVRPHACAVGQAAAAVFAEQAAGRSRTDIARARVTLAAWLAGEGNQPEWPGIHLLNPALAYPARHAAILLAWDAALDALPEHVLP</sequence>
<dbReference type="RefSeq" id="WP_039332313.1">
    <property type="nucleotide sequence ID" value="NZ_JRVC01000004.1"/>
</dbReference>
<evidence type="ECO:0000313" key="2">
    <source>
        <dbReference type="Proteomes" id="UP000031338"/>
    </source>
</evidence>
<proteinExistence type="predicted"/>
<dbReference type="PATRIC" id="fig|48936.3.peg.1197"/>
<accession>A0A0B8ZZK6</accession>
<dbReference type="EMBL" id="JRVC01000004">
    <property type="protein sequence ID" value="KHS48516.1"/>
    <property type="molecule type" value="Genomic_DNA"/>
</dbReference>
<dbReference type="AlphaFoldDB" id="A0A0B8ZZK6"/>
<organism evidence="1 2">
    <name type="scientific">Novosphingobium subterraneum</name>
    <dbReference type="NCBI Taxonomy" id="48936"/>
    <lineage>
        <taxon>Bacteria</taxon>
        <taxon>Pseudomonadati</taxon>
        <taxon>Pseudomonadota</taxon>
        <taxon>Alphaproteobacteria</taxon>
        <taxon>Sphingomonadales</taxon>
        <taxon>Sphingomonadaceae</taxon>
        <taxon>Novosphingobium</taxon>
    </lineage>
</organism>
<dbReference type="SUPFAM" id="SSF82649">
    <property type="entry name" value="SufE/NifU"/>
    <property type="match status" value="1"/>
</dbReference>
<keyword evidence="2" id="KW-1185">Reference proteome</keyword>
<evidence type="ECO:0000313" key="1">
    <source>
        <dbReference type="EMBL" id="KHS48516.1"/>
    </source>
</evidence>
<comment type="caution">
    <text evidence="1">The sequence shown here is derived from an EMBL/GenBank/DDBJ whole genome shotgun (WGS) entry which is preliminary data.</text>
</comment>
<protein>
    <submittedName>
        <fullName evidence="1">Fe-S cluster formation protein</fullName>
    </submittedName>
</protein>
<dbReference type="Proteomes" id="UP000031338">
    <property type="component" value="Unassembled WGS sequence"/>
</dbReference>
<gene>
    <name evidence="1" type="ORF">NJ75_01193</name>
</gene>
<dbReference type="STRING" id="48936.NJ75_01193"/>
<reference evidence="1 2" key="1">
    <citation type="submission" date="2014-10" db="EMBL/GenBank/DDBJ databases">
        <title>Draft genome sequence of Novosphingobium subterraneum DSM 12447.</title>
        <authorList>
            <person name="Gan H.M."/>
            <person name="Gan H.Y."/>
            <person name="Savka M.A."/>
        </authorList>
    </citation>
    <scope>NUCLEOTIDE SEQUENCE [LARGE SCALE GENOMIC DNA]</scope>
    <source>
        <strain evidence="1 2">DSM 12447</strain>
    </source>
</reference>